<feature type="region of interest" description="Disordered" evidence="1">
    <location>
        <begin position="115"/>
        <end position="134"/>
    </location>
</feature>
<feature type="transmembrane region" description="Helical" evidence="2">
    <location>
        <begin position="36"/>
        <end position="57"/>
    </location>
</feature>
<evidence type="ECO:0000256" key="1">
    <source>
        <dbReference type="SAM" id="MobiDB-lite"/>
    </source>
</evidence>
<organism evidence="3 4">
    <name type="scientific">Microbacterium stercoris</name>
    <dbReference type="NCBI Taxonomy" id="2820289"/>
    <lineage>
        <taxon>Bacteria</taxon>
        <taxon>Bacillati</taxon>
        <taxon>Actinomycetota</taxon>
        <taxon>Actinomycetes</taxon>
        <taxon>Micrococcales</taxon>
        <taxon>Microbacteriaceae</taxon>
        <taxon>Microbacterium</taxon>
    </lineage>
</organism>
<feature type="transmembrane region" description="Helical" evidence="2">
    <location>
        <begin position="6"/>
        <end position="24"/>
    </location>
</feature>
<keyword evidence="2" id="KW-0472">Membrane</keyword>
<proteinExistence type="predicted"/>
<keyword evidence="4" id="KW-1185">Reference proteome</keyword>
<keyword evidence="2" id="KW-1133">Transmembrane helix</keyword>
<dbReference type="Proteomes" id="UP000680132">
    <property type="component" value="Unassembled WGS sequence"/>
</dbReference>
<dbReference type="EMBL" id="JAGFOA010000007">
    <property type="protein sequence ID" value="MBO3664973.1"/>
    <property type="molecule type" value="Genomic_DNA"/>
</dbReference>
<sequence length="134" mass="15091">MSTISYVFGIVAAILVLVLVFEMLRRSALRERHAVWWTVGAVLALVAAVFPQTLFWASDLLGIEVPFNMVVFIAVGLLFLVGLQQATELTQIEDRARTLAERVATIELRLRELEQRESEIPDEPGPVRREDADE</sequence>
<evidence type="ECO:0000313" key="4">
    <source>
        <dbReference type="Proteomes" id="UP000680132"/>
    </source>
</evidence>
<protein>
    <submittedName>
        <fullName evidence="3">DUF2304 domain-containing protein</fullName>
    </submittedName>
</protein>
<accession>A0A939QTN3</accession>
<dbReference type="InterPro" id="IPR019277">
    <property type="entry name" value="DUF2304"/>
</dbReference>
<evidence type="ECO:0000313" key="3">
    <source>
        <dbReference type="EMBL" id="MBO3664973.1"/>
    </source>
</evidence>
<dbReference type="RefSeq" id="WP_208505206.1">
    <property type="nucleotide sequence ID" value="NZ_JAGFOA010000007.1"/>
</dbReference>
<name>A0A939QTN3_9MICO</name>
<evidence type="ECO:0000256" key="2">
    <source>
        <dbReference type="SAM" id="Phobius"/>
    </source>
</evidence>
<feature type="transmembrane region" description="Helical" evidence="2">
    <location>
        <begin position="63"/>
        <end position="83"/>
    </location>
</feature>
<comment type="caution">
    <text evidence="3">The sequence shown here is derived from an EMBL/GenBank/DDBJ whole genome shotgun (WGS) entry which is preliminary data.</text>
</comment>
<dbReference type="AlphaFoldDB" id="A0A939QTN3"/>
<gene>
    <name evidence="3" type="ORF">J5V96_15860</name>
</gene>
<dbReference type="Pfam" id="PF10066">
    <property type="entry name" value="DUF2304"/>
    <property type="match status" value="1"/>
</dbReference>
<reference evidence="3" key="1">
    <citation type="submission" date="2021-03" db="EMBL/GenBank/DDBJ databases">
        <title>Microbacterium sp. nov., a novel actinobacterium isolated from cow dung.</title>
        <authorList>
            <person name="Zhang L."/>
        </authorList>
    </citation>
    <scope>NUCLEOTIDE SEQUENCE</scope>
    <source>
        <strain evidence="3">NEAU-LLB</strain>
    </source>
</reference>
<keyword evidence="2" id="KW-0812">Transmembrane</keyword>